<dbReference type="Pfam" id="PF12698">
    <property type="entry name" value="ABC2_membrane_3"/>
    <property type="match status" value="1"/>
</dbReference>
<feature type="transmembrane region" description="Helical" evidence="5">
    <location>
        <begin position="236"/>
        <end position="264"/>
    </location>
</feature>
<evidence type="ECO:0000256" key="2">
    <source>
        <dbReference type="ARBA" id="ARBA00022692"/>
    </source>
</evidence>
<dbReference type="Gene3D" id="3.40.1710.10">
    <property type="entry name" value="abc type-2 transporter like domain"/>
    <property type="match status" value="1"/>
</dbReference>
<feature type="transmembrane region" description="Helical" evidence="5">
    <location>
        <begin position="369"/>
        <end position="394"/>
    </location>
</feature>
<evidence type="ECO:0000313" key="7">
    <source>
        <dbReference type="EMBL" id="NDW20551.1"/>
    </source>
</evidence>
<organism evidence="7 8">
    <name type="scientific">Alteromonas hispanica</name>
    <dbReference type="NCBI Taxonomy" id="315421"/>
    <lineage>
        <taxon>Bacteria</taxon>
        <taxon>Pseudomonadati</taxon>
        <taxon>Pseudomonadota</taxon>
        <taxon>Gammaproteobacteria</taxon>
        <taxon>Alteromonadales</taxon>
        <taxon>Alteromonadaceae</taxon>
        <taxon>Alteromonas/Salinimonas group</taxon>
        <taxon>Alteromonas</taxon>
    </lineage>
</organism>
<dbReference type="AlphaFoldDB" id="A0A6L9MRQ4"/>
<proteinExistence type="predicted"/>
<evidence type="ECO:0000259" key="6">
    <source>
        <dbReference type="Pfam" id="PF12698"/>
    </source>
</evidence>
<keyword evidence="3 5" id="KW-1133">Transmembrane helix</keyword>
<keyword evidence="4 5" id="KW-0472">Membrane</keyword>
<feature type="domain" description="ABC-2 type transporter transmembrane" evidence="6">
    <location>
        <begin position="16"/>
        <end position="388"/>
    </location>
</feature>
<feature type="transmembrane region" description="Helical" evidence="5">
    <location>
        <begin position="20"/>
        <end position="41"/>
    </location>
</feature>
<protein>
    <submittedName>
        <fullName evidence="7">ABC transporter permease subunit</fullName>
    </submittedName>
</protein>
<evidence type="ECO:0000256" key="1">
    <source>
        <dbReference type="ARBA" id="ARBA00004141"/>
    </source>
</evidence>
<accession>A0A6L9MRQ4</accession>
<feature type="transmembrane region" description="Helical" evidence="5">
    <location>
        <begin position="320"/>
        <end position="341"/>
    </location>
</feature>
<comment type="caution">
    <text evidence="7">The sequence shown here is derived from an EMBL/GenBank/DDBJ whole genome shotgun (WGS) entry which is preliminary data.</text>
</comment>
<sequence length="402" mass="44623">MWLIFKKEFKELLRDKKTIIFMILLPLLLFPAIFGVGIFFMSNAAEKAENEILKYAIVGEAYAPDIVESFAEASEKFELVSVDGAFENESDYATLIKNETLDFVLVIPDTFDADILASGQHKIGLYLNDAGLNKVYGRVAEIIDVYMDEFQLAAFTELGLNEAQQEALLKPISIEKQNVADDREVWGERIGGFLPYFIFILCLQGAMAPAADLGAGEKERGTLETLLISPMDRYKLVLGKFFTVSAAGIITALITVSSMAVWGIVLSQGMAIEFVVEVMSMIGIVDFVLIFLMLVPVVAVFAAILLSLSIYARSFKEAQSYMGSLIMVVIFPVLIAMMPGVELKGAWVWVPLTNVALAMKELFKGTMDYFALFGIFTSTAVIAIGLIMFCIHWFNKEKVLFR</sequence>
<dbReference type="InterPro" id="IPR013525">
    <property type="entry name" value="ABC2_TM"/>
</dbReference>
<dbReference type="PANTHER" id="PTHR43471">
    <property type="entry name" value="ABC TRANSPORTER PERMEASE"/>
    <property type="match status" value="1"/>
</dbReference>
<dbReference type="Proteomes" id="UP000478837">
    <property type="component" value="Unassembled WGS sequence"/>
</dbReference>
<reference evidence="7 8" key="1">
    <citation type="submission" date="2020-01" db="EMBL/GenBank/DDBJ databases">
        <title>Genomes of bacteria type strains.</title>
        <authorList>
            <person name="Chen J."/>
            <person name="Zhu S."/>
            <person name="Yang J."/>
        </authorList>
    </citation>
    <scope>NUCLEOTIDE SEQUENCE [LARGE SCALE GENOMIC DNA]</scope>
    <source>
        <strain evidence="7 8">LMG 22958</strain>
    </source>
</reference>
<dbReference type="PANTHER" id="PTHR43471:SF3">
    <property type="entry name" value="ABC TRANSPORTER PERMEASE PROTEIN NATB"/>
    <property type="match status" value="1"/>
</dbReference>
<evidence type="ECO:0000313" key="8">
    <source>
        <dbReference type="Proteomes" id="UP000478837"/>
    </source>
</evidence>
<evidence type="ECO:0000256" key="5">
    <source>
        <dbReference type="SAM" id="Phobius"/>
    </source>
</evidence>
<gene>
    <name evidence="7" type="ORF">GTW09_03330</name>
</gene>
<evidence type="ECO:0000256" key="3">
    <source>
        <dbReference type="ARBA" id="ARBA00022989"/>
    </source>
</evidence>
<name>A0A6L9MRQ4_9ALTE</name>
<comment type="subcellular location">
    <subcellularLocation>
        <location evidence="1">Membrane</location>
        <topology evidence="1">Multi-pass membrane protein</topology>
    </subcellularLocation>
</comment>
<feature type="transmembrane region" description="Helical" evidence="5">
    <location>
        <begin position="284"/>
        <end position="308"/>
    </location>
</feature>
<dbReference type="EMBL" id="JAAAWP010000002">
    <property type="protein sequence ID" value="NDW20551.1"/>
    <property type="molecule type" value="Genomic_DNA"/>
</dbReference>
<dbReference type="GO" id="GO:0140359">
    <property type="term" value="F:ABC-type transporter activity"/>
    <property type="evidence" value="ECO:0007669"/>
    <property type="project" value="InterPro"/>
</dbReference>
<keyword evidence="2 5" id="KW-0812">Transmembrane</keyword>
<keyword evidence="8" id="KW-1185">Reference proteome</keyword>
<dbReference type="GO" id="GO:0005886">
    <property type="term" value="C:plasma membrane"/>
    <property type="evidence" value="ECO:0007669"/>
    <property type="project" value="UniProtKB-SubCell"/>
</dbReference>
<evidence type="ECO:0000256" key="4">
    <source>
        <dbReference type="ARBA" id="ARBA00023136"/>
    </source>
</evidence>
<dbReference type="RefSeq" id="WP_163110094.1">
    <property type="nucleotide sequence ID" value="NZ_JAAAWP010000002.1"/>
</dbReference>